<protein>
    <submittedName>
        <fullName evidence="3">Uncharacterized protein</fullName>
    </submittedName>
</protein>
<feature type="region of interest" description="Disordered" evidence="1">
    <location>
        <begin position="1"/>
        <end position="22"/>
    </location>
</feature>
<keyword evidence="2" id="KW-1133">Transmembrane helix</keyword>
<reference evidence="4" key="1">
    <citation type="journal article" date="2017" name="Front. Plant Sci.">
        <title>Climate Clever Clovers: New Paradigm to Reduce the Environmental Footprint of Ruminants by Breeding Low Methanogenic Forages Utilizing Haplotype Variation.</title>
        <authorList>
            <person name="Kaur P."/>
            <person name="Appels R."/>
            <person name="Bayer P.E."/>
            <person name="Keeble-Gagnere G."/>
            <person name="Wang J."/>
            <person name="Hirakawa H."/>
            <person name="Shirasawa K."/>
            <person name="Vercoe P."/>
            <person name="Stefanova K."/>
            <person name="Durmic Z."/>
            <person name="Nichols P."/>
            <person name="Revell C."/>
            <person name="Isobe S.N."/>
            <person name="Edwards D."/>
            <person name="Erskine W."/>
        </authorList>
    </citation>
    <scope>NUCLEOTIDE SEQUENCE [LARGE SCALE GENOMIC DNA]</scope>
    <source>
        <strain evidence="4">cv. Daliak</strain>
    </source>
</reference>
<feature type="transmembrane region" description="Helical" evidence="2">
    <location>
        <begin position="129"/>
        <end position="154"/>
    </location>
</feature>
<evidence type="ECO:0000256" key="2">
    <source>
        <dbReference type="SAM" id="Phobius"/>
    </source>
</evidence>
<feature type="compositionally biased region" description="Acidic residues" evidence="1">
    <location>
        <begin position="51"/>
        <end position="63"/>
    </location>
</feature>
<evidence type="ECO:0000256" key="1">
    <source>
        <dbReference type="SAM" id="MobiDB-lite"/>
    </source>
</evidence>
<keyword evidence="2" id="KW-0812">Transmembrane</keyword>
<accession>A0A2Z6MNE9</accession>
<sequence>MSSLQRDSLSEEEDEEPWKDYGVMVKEILQERREDVERGRIKGRRLFESTSESESDHDNDDDNVVSQREVRSMSFSYSGDEDEDEDEHELLGSSLFSPIGDFVDKDMVDNIEDIRVGSYKSRFIHGTRYGGFLGGFVIFVFLIVAICISLRISYGGHDFDDTLVPT</sequence>
<proteinExistence type="predicted"/>
<gene>
    <name evidence="3" type="ORF">TSUD_317700</name>
</gene>
<dbReference type="AlphaFoldDB" id="A0A2Z6MNE9"/>
<dbReference type="EMBL" id="DF973341">
    <property type="protein sequence ID" value="GAU26772.1"/>
    <property type="molecule type" value="Genomic_DNA"/>
</dbReference>
<organism evidence="3 4">
    <name type="scientific">Trifolium subterraneum</name>
    <name type="common">Subterranean clover</name>
    <dbReference type="NCBI Taxonomy" id="3900"/>
    <lineage>
        <taxon>Eukaryota</taxon>
        <taxon>Viridiplantae</taxon>
        <taxon>Streptophyta</taxon>
        <taxon>Embryophyta</taxon>
        <taxon>Tracheophyta</taxon>
        <taxon>Spermatophyta</taxon>
        <taxon>Magnoliopsida</taxon>
        <taxon>eudicotyledons</taxon>
        <taxon>Gunneridae</taxon>
        <taxon>Pentapetalae</taxon>
        <taxon>rosids</taxon>
        <taxon>fabids</taxon>
        <taxon>Fabales</taxon>
        <taxon>Fabaceae</taxon>
        <taxon>Papilionoideae</taxon>
        <taxon>50 kb inversion clade</taxon>
        <taxon>NPAAA clade</taxon>
        <taxon>Hologalegina</taxon>
        <taxon>IRL clade</taxon>
        <taxon>Trifolieae</taxon>
        <taxon>Trifolium</taxon>
    </lineage>
</organism>
<dbReference type="Proteomes" id="UP000242715">
    <property type="component" value="Unassembled WGS sequence"/>
</dbReference>
<keyword evidence="2" id="KW-0472">Membrane</keyword>
<keyword evidence="4" id="KW-1185">Reference proteome</keyword>
<evidence type="ECO:0000313" key="4">
    <source>
        <dbReference type="Proteomes" id="UP000242715"/>
    </source>
</evidence>
<name>A0A2Z6MNE9_TRISU</name>
<dbReference type="OrthoDB" id="1739873at2759"/>
<evidence type="ECO:0000313" key="3">
    <source>
        <dbReference type="EMBL" id="GAU26772.1"/>
    </source>
</evidence>
<feature type="region of interest" description="Disordered" evidence="1">
    <location>
        <begin position="43"/>
        <end position="69"/>
    </location>
</feature>